<sequence length="54" mass="5893">MPSSFSRFLDDEELQKVRELYLQSLEDDGETPEGESPEPANTPAAPQPGTSADL</sequence>
<dbReference type="EMBL" id="FOQY01000006">
    <property type="protein sequence ID" value="SFJ03048.1"/>
    <property type="molecule type" value="Genomic_DNA"/>
</dbReference>
<proteinExistence type="predicted"/>
<reference evidence="3" key="1">
    <citation type="submission" date="2016-10" db="EMBL/GenBank/DDBJ databases">
        <authorList>
            <person name="Varghese N."/>
            <person name="Submissions S."/>
        </authorList>
    </citation>
    <scope>NUCLEOTIDE SEQUENCE [LARGE SCALE GENOMIC DNA]</scope>
    <source>
        <strain evidence="3">CGMCC 4.2126</strain>
    </source>
</reference>
<evidence type="ECO:0000256" key="1">
    <source>
        <dbReference type="SAM" id="MobiDB-lite"/>
    </source>
</evidence>
<accession>A0A1I3N1A8</accession>
<name>A0A1I3N1A8_9ACTN</name>
<organism evidence="2 3">
    <name type="scientific">Streptosporangium canum</name>
    <dbReference type="NCBI Taxonomy" id="324952"/>
    <lineage>
        <taxon>Bacteria</taxon>
        <taxon>Bacillati</taxon>
        <taxon>Actinomycetota</taxon>
        <taxon>Actinomycetes</taxon>
        <taxon>Streptosporangiales</taxon>
        <taxon>Streptosporangiaceae</taxon>
        <taxon>Streptosporangium</taxon>
    </lineage>
</organism>
<feature type="region of interest" description="Disordered" evidence="1">
    <location>
        <begin position="22"/>
        <end position="54"/>
    </location>
</feature>
<evidence type="ECO:0000313" key="3">
    <source>
        <dbReference type="Proteomes" id="UP000199111"/>
    </source>
</evidence>
<feature type="compositionally biased region" description="Acidic residues" evidence="1">
    <location>
        <begin position="25"/>
        <end position="36"/>
    </location>
</feature>
<protein>
    <submittedName>
        <fullName evidence="2">Uncharacterized protein</fullName>
    </submittedName>
</protein>
<keyword evidence="3" id="KW-1185">Reference proteome</keyword>
<dbReference type="Proteomes" id="UP000199111">
    <property type="component" value="Unassembled WGS sequence"/>
</dbReference>
<dbReference type="AlphaFoldDB" id="A0A1I3N1A8"/>
<gene>
    <name evidence="2" type="ORF">SAMN05216275_10681</name>
</gene>
<evidence type="ECO:0000313" key="2">
    <source>
        <dbReference type="EMBL" id="SFJ03048.1"/>
    </source>
</evidence>